<dbReference type="Gene3D" id="1.25.10.10">
    <property type="entry name" value="Leucine-rich Repeat Variant"/>
    <property type="match status" value="1"/>
</dbReference>
<accession>A0A4Y7QK49</accession>
<dbReference type="Proteomes" id="UP000294933">
    <property type="component" value="Unassembled WGS sequence"/>
</dbReference>
<dbReference type="GO" id="GO:0005737">
    <property type="term" value="C:cytoplasm"/>
    <property type="evidence" value="ECO:0007669"/>
    <property type="project" value="TreeGrafter"/>
</dbReference>
<dbReference type="Pfam" id="PF24181">
    <property type="entry name" value="TPR_TTI1_C"/>
    <property type="match status" value="1"/>
</dbReference>
<dbReference type="PANTHER" id="PTHR18460">
    <property type="entry name" value="TEL2 INTERACTING PROTEIN 1 TTI1 FAMILY MEMBER"/>
    <property type="match status" value="1"/>
</dbReference>
<evidence type="ECO:0000313" key="5">
    <source>
        <dbReference type="Proteomes" id="UP000294933"/>
    </source>
</evidence>
<evidence type="ECO:0000313" key="4">
    <source>
        <dbReference type="EMBL" id="TDL28037.1"/>
    </source>
</evidence>
<gene>
    <name evidence="4" type="ORF">BD410DRAFT_894149</name>
</gene>
<evidence type="ECO:0000259" key="3">
    <source>
        <dbReference type="Pfam" id="PF24181"/>
    </source>
</evidence>
<evidence type="ECO:0000256" key="1">
    <source>
        <dbReference type="SAM" id="MobiDB-lite"/>
    </source>
</evidence>
<proteinExistence type="predicted"/>
<reference evidence="4 5" key="1">
    <citation type="submission" date="2018-06" db="EMBL/GenBank/DDBJ databases">
        <title>A transcriptomic atlas of mushroom development highlights an independent origin of complex multicellularity.</title>
        <authorList>
            <consortium name="DOE Joint Genome Institute"/>
            <person name="Krizsan K."/>
            <person name="Almasi E."/>
            <person name="Merenyi Z."/>
            <person name="Sahu N."/>
            <person name="Viragh M."/>
            <person name="Koszo T."/>
            <person name="Mondo S."/>
            <person name="Kiss B."/>
            <person name="Balint B."/>
            <person name="Kues U."/>
            <person name="Barry K."/>
            <person name="Hegedus J.C."/>
            <person name="Henrissat B."/>
            <person name="Johnson J."/>
            <person name="Lipzen A."/>
            <person name="Ohm R."/>
            <person name="Nagy I."/>
            <person name="Pangilinan J."/>
            <person name="Yan J."/>
            <person name="Xiong Y."/>
            <person name="Grigoriev I.V."/>
            <person name="Hibbett D.S."/>
            <person name="Nagy L.G."/>
        </authorList>
    </citation>
    <scope>NUCLEOTIDE SEQUENCE [LARGE SCALE GENOMIC DNA]</scope>
    <source>
        <strain evidence="4 5">SZMC22713</strain>
    </source>
</reference>
<dbReference type="InterPro" id="IPR057566">
    <property type="entry name" value="TPR_TTI1_N"/>
</dbReference>
<dbReference type="OrthoDB" id="49511at2759"/>
<dbReference type="VEuPathDB" id="FungiDB:BD410DRAFT_894149"/>
<dbReference type="InterPro" id="IPR016024">
    <property type="entry name" value="ARM-type_fold"/>
</dbReference>
<dbReference type="Pfam" id="PF21547">
    <property type="entry name" value="TTI1"/>
    <property type="match status" value="1"/>
</dbReference>
<dbReference type="PANTHER" id="PTHR18460:SF3">
    <property type="entry name" value="TELO2-INTERACTING PROTEIN 1 HOMOLOG"/>
    <property type="match status" value="1"/>
</dbReference>
<name>A0A4Y7QK49_9AGAM</name>
<protein>
    <recommendedName>
        <fullName evidence="6">ARM repeat-containing protein</fullName>
    </recommendedName>
</protein>
<dbReference type="STRING" id="50990.A0A4Y7QK49"/>
<feature type="domain" description="TTI1 N-terminal TPR" evidence="2">
    <location>
        <begin position="25"/>
        <end position="396"/>
    </location>
</feature>
<keyword evidence="5" id="KW-1185">Reference proteome</keyword>
<feature type="domain" description="TTI1 C-terminal TPR" evidence="3">
    <location>
        <begin position="830"/>
        <end position="1120"/>
    </location>
</feature>
<organism evidence="4 5">
    <name type="scientific">Rickenella mellea</name>
    <dbReference type="NCBI Taxonomy" id="50990"/>
    <lineage>
        <taxon>Eukaryota</taxon>
        <taxon>Fungi</taxon>
        <taxon>Dikarya</taxon>
        <taxon>Basidiomycota</taxon>
        <taxon>Agaricomycotina</taxon>
        <taxon>Agaricomycetes</taxon>
        <taxon>Hymenochaetales</taxon>
        <taxon>Rickenellaceae</taxon>
        <taxon>Rickenella</taxon>
    </lineage>
</organism>
<evidence type="ECO:0000259" key="2">
    <source>
        <dbReference type="Pfam" id="PF24173"/>
    </source>
</evidence>
<feature type="compositionally biased region" description="Low complexity" evidence="1">
    <location>
        <begin position="1"/>
        <end position="11"/>
    </location>
</feature>
<evidence type="ECO:0008006" key="6">
    <source>
        <dbReference type="Google" id="ProtNLM"/>
    </source>
</evidence>
<dbReference type="AlphaFoldDB" id="A0A4Y7QK49"/>
<feature type="region of interest" description="Disordered" evidence="1">
    <location>
        <begin position="1"/>
        <end position="20"/>
    </location>
</feature>
<sequence length="1157" mass="127569">MSDSPSRHASPSSPPYPSDGTQDVFQKLKSVCVPLLENSRLSSHSVSLVSSYLSKLIKILRELDAENVHIRPPLLSYVFFPLSSLLGRNLPQSIPDQALEKIFIALCLLFEHWWWDCDVAIWEQIFKLAGAIVGGNDGKGKERDRDDETKIAAGKLLLTLLRERTTDSGSKEHRQSSDEAAHARHAFFKAHTQTPVFTPVLGTTLTALLSTASSLHVQLQLLSLQLINIIVGTYFTDSIIPSILPGVVSSMINVILGRSKASDKGLAKGAVVASALSVLGTVIVRAIGDDVCEAEHLVKELNDLDELAELVSEPAARQTPSSDEPSQYTIRTPSWLRATSSQLLVALNALSPLVFHPTPSALMALSAFSLELLTHCRLSLPQVPPLLLSFLLSLSNSRFDSVTTKARQALNAVLTPSSNARHVALQTLLEMTAENLAALPRVIKSRAGGRIEHLAGQIEAVCFLGVRASEGDMAMGSISAIRSGVGTLLGPTGNIEKWGWSLLNVLQFADLTVPVTQSSMAGFTLEGDFDPQEHIVFPIIGLCHISLHTQHRLEQMLRSLGQSGGDNCVYAVEWLISVAQTSEDTNATGALWCAAHILEGIAGLSPDEPETTMSVKTSSLRLEKFARSMSHNMADFWNREEDTGHGTEESSSTNHEDDTNLRIEFVTGLDPIETLFDISSKPIHKISTNLRVRHRSICLRLICISSAILRSRFIPLLLYTLYPVLHSLVSSDSHLSSTAMSSLRFITNCTAYATPANLLVSNFDYALDALSRRLTRRWLEVDATKVLIILVRLVGADIVQRAGDIVEECYDRLDDFHGYPAIVDGLVEALQEVVKVIAEREDKPVRDSNYASGNDQSSNIHDQRRLDGFLHWFEHRKDPQTKEDEEDFGPAPRRAWAEDEPKEPKSDDEEPVDHHAEDPLAEPPASPAQALTSLIVSRSLYFLTHGSPLIRARILSLLSQAVPVLPDSAILPSIHKSWPFILNRLSDQEWYVVSAAAGLVEALSAHNGAFMVTRVWDDVWPRFNAMIMKMNISDVSSSLTKTAVGAPEAASAYSHSHRIYRSMLRTMAASVKGVPLQETKFWEVTVALRRFLQKSTHPELQECARNVYVALTNDYEDAVWLVLMSTVPDVREQDMLSHLRESKWDISDNVNIILGNV</sequence>
<dbReference type="InterPro" id="IPR057567">
    <property type="entry name" value="TPR_TTI1_C"/>
</dbReference>
<dbReference type="InterPro" id="IPR011989">
    <property type="entry name" value="ARM-like"/>
</dbReference>
<dbReference type="InterPro" id="IPR052587">
    <property type="entry name" value="TELO2-interacting_protein_1"/>
</dbReference>
<feature type="compositionally biased region" description="Basic and acidic residues" evidence="1">
    <location>
        <begin position="895"/>
        <end position="905"/>
    </location>
</feature>
<dbReference type="Pfam" id="PF24173">
    <property type="entry name" value="TPR_TTI1_N"/>
    <property type="match status" value="1"/>
</dbReference>
<dbReference type="SUPFAM" id="SSF48371">
    <property type="entry name" value="ARM repeat"/>
    <property type="match status" value="1"/>
</dbReference>
<feature type="region of interest" description="Disordered" evidence="1">
    <location>
        <begin position="879"/>
        <end position="926"/>
    </location>
</feature>
<dbReference type="InterPro" id="IPR049362">
    <property type="entry name" value="TTI1_rpt"/>
</dbReference>
<dbReference type="EMBL" id="ML170158">
    <property type="protein sequence ID" value="TDL28037.1"/>
    <property type="molecule type" value="Genomic_DNA"/>
</dbReference>